<sequence length="209" mass="23859">MVEELDWFDPKEESERVWETLFFTVVWTIWKCKNQVVFNSMSVSLDQAEDTVKFRVVWWFKHHAKGFNESISTMLLNIKELCIDDNTNKLRSNMEWTPPAFNRLKFNVDGSSLGKPGPAGIGGVLRDCKGKNIKVVIDSKVVVSWVNNGGFGNVNHVDIIYNIRGCLYILDTTIVNFSSRDTNQMANGLAKMGFSKMRDFVKWGDGCFV</sequence>
<dbReference type="SUPFAM" id="SSF53098">
    <property type="entry name" value="Ribonuclease H-like"/>
    <property type="match status" value="1"/>
</dbReference>
<keyword evidence="2" id="KW-1185">Reference proteome</keyword>
<protein>
    <recommendedName>
        <fullName evidence="3">RNase H type-1 domain-containing protein</fullName>
    </recommendedName>
</protein>
<dbReference type="InterPro" id="IPR053151">
    <property type="entry name" value="RNase_H-like"/>
</dbReference>
<dbReference type="EMBL" id="JANJYI010000009">
    <property type="protein sequence ID" value="KAK2636400.1"/>
    <property type="molecule type" value="Genomic_DNA"/>
</dbReference>
<dbReference type="InterPro" id="IPR012337">
    <property type="entry name" value="RNaseH-like_sf"/>
</dbReference>
<dbReference type="Proteomes" id="UP001280121">
    <property type="component" value="Unassembled WGS sequence"/>
</dbReference>
<comment type="caution">
    <text evidence="1">The sequence shown here is derived from an EMBL/GenBank/DDBJ whole genome shotgun (WGS) entry which is preliminary data.</text>
</comment>
<evidence type="ECO:0000313" key="2">
    <source>
        <dbReference type="Proteomes" id="UP001280121"/>
    </source>
</evidence>
<reference evidence="1" key="1">
    <citation type="journal article" date="2023" name="Plant J.">
        <title>Genome sequences and population genomics provide insights into the demographic history, inbreeding, and mutation load of two 'living fossil' tree species of Dipteronia.</title>
        <authorList>
            <person name="Feng Y."/>
            <person name="Comes H.P."/>
            <person name="Chen J."/>
            <person name="Zhu S."/>
            <person name="Lu R."/>
            <person name="Zhang X."/>
            <person name="Li P."/>
            <person name="Qiu J."/>
            <person name="Olsen K.M."/>
            <person name="Qiu Y."/>
        </authorList>
    </citation>
    <scope>NUCLEOTIDE SEQUENCE</scope>
    <source>
        <strain evidence="1">KIB01</strain>
    </source>
</reference>
<dbReference type="PANTHER" id="PTHR47723:SF19">
    <property type="entry name" value="POLYNUCLEOTIDYL TRANSFERASE, RIBONUCLEASE H-LIKE SUPERFAMILY PROTEIN"/>
    <property type="match status" value="1"/>
</dbReference>
<dbReference type="PANTHER" id="PTHR47723">
    <property type="entry name" value="OS05G0353850 PROTEIN"/>
    <property type="match status" value="1"/>
</dbReference>
<evidence type="ECO:0008006" key="3">
    <source>
        <dbReference type="Google" id="ProtNLM"/>
    </source>
</evidence>
<dbReference type="CDD" id="cd06222">
    <property type="entry name" value="RNase_H_like"/>
    <property type="match status" value="1"/>
</dbReference>
<proteinExistence type="predicted"/>
<accession>A0AAD9TJ09</accession>
<gene>
    <name evidence="1" type="ORF">Ddye_031192</name>
</gene>
<name>A0AAD9TJ09_9ROSI</name>
<dbReference type="AlphaFoldDB" id="A0AAD9TJ09"/>
<dbReference type="InterPro" id="IPR044730">
    <property type="entry name" value="RNase_H-like_dom_plant"/>
</dbReference>
<evidence type="ECO:0000313" key="1">
    <source>
        <dbReference type="EMBL" id="KAK2636400.1"/>
    </source>
</evidence>
<organism evidence="1 2">
    <name type="scientific">Dipteronia dyeriana</name>
    <dbReference type="NCBI Taxonomy" id="168575"/>
    <lineage>
        <taxon>Eukaryota</taxon>
        <taxon>Viridiplantae</taxon>
        <taxon>Streptophyta</taxon>
        <taxon>Embryophyta</taxon>
        <taxon>Tracheophyta</taxon>
        <taxon>Spermatophyta</taxon>
        <taxon>Magnoliopsida</taxon>
        <taxon>eudicotyledons</taxon>
        <taxon>Gunneridae</taxon>
        <taxon>Pentapetalae</taxon>
        <taxon>rosids</taxon>
        <taxon>malvids</taxon>
        <taxon>Sapindales</taxon>
        <taxon>Sapindaceae</taxon>
        <taxon>Hippocastanoideae</taxon>
        <taxon>Acereae</taxon>
        <taxon>Dipteronia</taxon>
    </lineage>
</organism>